<dbReference type="EMBL" id="KZ613937">
    <property type="protein sequence ID" value="PMD48104.1"/>
    <property type="molecule type" value="Genomic_DNA"/>
</dbReference>
<feature type="chain" id="PRO_5014420461" evidence="1">
    <location>
        <begin position="22"/>
        <end position="178"/>
    </location>
</feature>
<feature type="signal peptide" evidence="1">
    <location>
        <begin position="1"/>
        <end position="21"/>
    </location>
</feature>
<evidence type="ECO:0000313" key="2">
    <source>
        <dbReference type="EMBL" id="PMD48104.1"/>
    </source>
</evidence>
<evidence type="ECO:0000313" key="3">
    <source>
        <dbReference type="Proteomes" id="UP000235786"/>
    </source>
</evidence>
<organism evidence="2 3">
    <name type="scientific">Hyaloscypha variabilis (strain UAMH 11265 / GT02V1 / F)</name>
    <name type="common">Meliniomyces variabilis</name>
    <dbReference type="NCBI Taxonomy" id="1149755"/>
    <lineage>
        <taxon>Eukaryota</taxon>
        <taxon>Fungi</taxon>
        <taxon>Dikarya</taxon>
        <taxon>Ascomycota</taxon>
        <taxon>Pezizomycotina</taxon>
        <taxon>Leotiomycetes</taxon>
        <taxon>Helotiales</taxon>
        <taxon>Hyaloscyphaceae</taxon>
        <taxon>Hyaloscypha</taxon>
        <taxon>Hyaloscypha variabilis</taxon>
    </lineage>
</organism>
<gene>
    <name evidence="2" type="ORF">L207DRAFT_574791</name>
</gene>
<protein>
    <submittedName>
        <fullName evidence="2">Uncharacterized protein</fullName>
    </submittedName>
</protein>
<reference evidence="2 3" key="1">
    <citation type="submission" date="2016-04" db="EMBL/GenBank/DDBJ databases">
        <title>A degradative enzymes factory behind the ericoid mycorrhizal symbiosis.</title>
        <authorList>
            <consortium name="DOE Joint Genome Institute"/>
            <person name="Martino E."/>
            <person name="Morin E."/>
            <person name="Grelet G."/>
            <person name="Kuo A."/>
            <person name="Kohler A."/>
            <person name="Daghino S."/>
            <person name="Barry K."/>
            <person name="Choi C."/>
            <person name="Cichocki N."/>
            <person name="Clum A."/>
            <person name="Copeland A."/>
            <person name="Hainaut M."/>
            <person name="Haridas S."/>
            <person name="Labutti K."/>
            <person name="Lindquist E."/>
            <person name="Lipzen A."/>
            <person name="Khouja H.-R."/>
            <person name="Murat C."/>
            <person name="Ohm R."/>
            <person name="Olson A."/>
            <person name="Spatafora J."/>
            <person name="Veneault-Fourrey C."/>
            <person name="Henrissat B."/>
            <person name="Grigoriev I."/>
            <person name="Martin F."/>
            <person name="Perotto S."/>
        </authorList>
    </citation>
    <scope>NUCLEOTIDE SEQUENCE [LARGE SCALE GENOMIC DNA]</scope>
    <source>
        <strain evidence="2 3">F</strain>
    </source>
</reference>
<accession>A0A2J6SBG9</accession>
<proteinExistence type="predicted"/>
<keyword evidence="1" id="KW-0732">Signal</keyword>
<name>A0A2J6SBG9_HYAVF</name>
<sequence>MKIVSFQKLYILLAIISTGLPTPGPSYSDSTFFFPFGANSSSPDFSNLTIRLNDSVIVELTTFPSTTAVGIDVSCYQKTLNAGINETSKLVMANYIRQNVSYYENTGKMMWDSWYYLNRAKFNEPYFQFVLFNDTIYKLLVGPLGPYPKNSNRLYLFTDIPIPIGDQFDTESGHLGQS</sequence>
<keyword evidence="3" id="KW-1185">Reference proteome</keyword>
<dbReference type="AlphaFoldDB" id="A0A2J6SBG9"/>
<evidence type="ECO:0000256" key="1">
    <source>
        <dbReference type="SAM" id="SignalP"/>
    </source>
</evidence>
<dbReference type="Proteomes" id="UP000235786">
    <property type="component" value="Unassembled WGS sequence"/>
</dbReference>